<evidence type="ECO:0008006" key="4">
    <source>
        <dbReference type="Google" id="ProtNLM"/>
    </source>
</evidence>
<keyword evidence="1" id="KW-0472">Membrane</keyword>
<dbReference type="EMBL" id="AP024202">
    <property type="protein sequence ID" value="BCN93930.1"/>
    <property type="molecule type" value="Genomic_DNA"/>
</dbReference>
<evidence type="ECO:0000256" key="1">
    <source>
        <dbReference type="SAM" id="Phobius"/>
    </source>
</evidence>
<gene>
    <name evidence="2" type="ORF">THMIRHAM_17150</name>
</gene>
<sequence length="218" mass="25069">MSSLSSFLTDPLTRHFFRKLLIIFLILVILLGGAWYGYGEVQKELSAQEKPKIQKLNSLRSQVKFLQQQVRLYQEYGEKYEELVKKGLVKPQDRVFWTDSLIKLKDQYIIPELSFSFSPEKPLSSGQFAKIKIPNGMFFYSDVVIKMSLQHEEDLSRLFESISQNISPLYLVKNCDVKLKDSGHDINANFDLTSGNITANCSLIVFHTHDSLIKQSLP</sequence>
<evidence type="ECO:0000313" key="2">
    <source>
        <dbReference type="EMBL" id="BCN93930.1"/>
    </source>
</evidence>
<reference evidence="2" key="1">
    <citation type="journal article" date="2022" name="Arch. Microbiol.">
        <title>Thiomicrorhabdus immobilis sp. nov., a mesophilic sulfur-oxidizing bacterium isolated from sediment of a brackish lake in northern Japan.</title>
        <authorList>
            <person name="Kojima H."/>
            <person name="Mochizuki J."/>
            <person name="Kanda M."/>
            <person name="Watanabe T."/>
            <person name="Fukui M."/>
        </authorList>
    </citation>
    <scope>NUCLEOTIDE SEQUENCE</scope>
    <source>
        <strain evidence="2">Am19</strain>
    </source>
</reference>
<accession>A0ABM7MEU6</accession>
<dbReference type="Proteomes" id="UP001054820">
    <property type="component" value="Chromosome"/>
</dbReference>
<name>A0ABM7MEU6_9GAMM</name>
<keyword evidence="1" id="KW-1133">Transmembrane helix</keyword>
<protein>
    <recommendedName>
        <fullName evidence="4">Tfp pilus assembly protein PilO</fullName>
    </recommendedName>
</protein>
<keyword evidence="1" id="KW-0812">Transmembrane</keyword>
<feature type="transmembrane region" description="Helical" evidence="1">
    <location>
        <begin position="20"/>
        <end position="38"/>
    </location>
</feature>
<dbReference type="RefSeq" id="WP_237261419.1">
    <property type="nucleotide sequence ID" value="NZ_AP024202.1"/>
</dbReference>
<keyword evidence="3" id="KW-1185">Reference proteome</keyword>
<organism evidence="2 3">
    <name type="scientific">Thiomicrorhabdus immobilis</name>
    <dbReference type="NCBI Taxonomy" id="2791037"/>
    <lineage>
        <taxon>Bacteria</taxon>
        <taxon>Pseudomonadati</taxon>
        <taxon>Pseudomonadota</taxon>
        <taxon>Gammaproteobacteria</taxon>
        <taxon>Thiotrichales</taxon>
        <taxon>Piscirickettsiaceae</taxon>
        <taxon>Thiomicrorhabdus</taxon>
    </lineage>
</organism>
<proteinExistence type="predicted"/>
<evidence type="ECO:0000313" key="3">
    <source>
        <dbReference type="Proteomes" id="UP001054820"/>
    </source>
</evidence>